<evidence type="ECO:0000256" key="4">
    <source>
        <dbReference type="ARBA" id="ARBA00022989"/>
    </source>
</evidence>
<proteinExistence type="predicted"/>
<feature type="domain" description="MacB-like periplasmic core" evidence="8">
    <location>
        <begin position="472"/>
        <end position="677"/>
    </location>
</feature>
<feature type="transmembrane region" description="Helical" evidence="6">
    <location>
        <begin position="714"/>
        <end position="734"/>
    </location>
</feature>
<accession>A0A4R2KW05</accession>
<evidence type="ECO:0000256" key="1">
    <source>
        <dbReference type="ARBA" id="ARBA00004651"/>
    </source>
</evidence>
<protein>
    <submittedName>
        <fullName evidence="9">Putative ABC transport system permease protein</fullName>
    </submittedName>
</protein>
<feature type="domain" description="ABC3 transporter permease C-terminal" evidence="7">
    <location>
        <begin position="252"/>
        <end position="375"/>
    </location>
</feature>
<feature type="domain" description="ABC3 transporter permease C-terminal" evidence="7">
    <location>
        <begin position="714"/>
        <end position="829"/>
    </location>
</feature>
<evidence type="ECO:0000313" key="9">
    <source>
        <dbReference type="EMBL" id="TCO77162.1"/>
    </source>
</evidence>
<keyword evidence="2" id="KW-1003">Cell membrane</keyword>
<feature type="transmembrane region" description="Helical" evidence="6">
    <location>
        <begin position="755"/>
        <end position="778"/>
    </location>
</feature>
<evidence type="ECO:0000256" key="3">
    <source>
        <dbReference type="ARBA" id="ARBA00022692"/>
    </source>
</evidence>
<feature type="transmembrane region" description="Helical" evidence="6">
    <location>
        <begin position="250"/>
        <end position="274"/>
    </location>
</feature>
<dbReference type="EMBL" id="SLWX01000003">
    <property type="protein sequence ID" value="TCO77162.1"/>
    <property type="molecule type" value="Genomic_DNA"/>
</dbReference>
<sequence length="838" mass="88522">MSPLLLRSSRRFFIRHPWQLGLTLLSIALGTAVMVAVDLANSAATRSFDRSIDVLSGPMSHEITAADGSIAEDVYRTLRLDRRLRRTLPLVEGRIEINGDSQEVVGTDPFALTGMDLGASAPSGLEGDTLRTLLTEPGGVVIPQSLARTLGIGKGDTLTATTNVGTARLRVLAITDPGPGSWLADRILADIATAQDVLGKPGSLSRIQLKLTDAEAAALDDSLPAALQLEAYQQKQATFAEMTEAFRVNLAAMSLLAVLVGVFLVYNTMTFAALQRRQAFAVMRMTGASGGQLFRLLLVEAGALGLIGSAIGVALGMALGQGLLVLVSRTISDLYVEISPTQIDLAPAMVLRSVAITLFAVLAATLVPARSVARAAPVIAERRSQQETGGRTPWLLLSAGVAGMLASLVLIALSGQSLVAGFSALFVFVVGYSLCIPPLMLALLRGCEPLPLFRRSIGRLALRGVQSSLSRTGLATVALAIAVSATVGVGLMTGSFRASVADWLDTTLGSDLYVSAAADSQGERRLDTAWLKAANNVPGVSDVSTGSNRDLQINGETVRALVLGAARHSARGFEFIGGNPEAARQQFSEGRALIVSEPLSYRQGISAGDRVRVRSVTSGNITLPVAGIYRDYSSSRGMVVLPRLLYERHWPDRDVSNLGISLAADARIDDVIGALQALAARLPGDAEVISNRAIRDSSLAIFDRTFVITDVLKVLVILVAFIGVFSALMALFLEKGREFAVLRATGMTPGQLQRLVLSQAALVGLLAGLLSVPLGGVLSEILIDVINRRSFGWTMQSHFFPAIALEAVLLSIVAALLAALYPTRRIGTASLRDRLAGL</sequence>
<dbReference type="InterPro" id="IPR025857">
    <property type="entry name" value="MacB_PCD"/>
</dbReference>
<name>A0A4R2KW05_9GAMM</name>
<evidence type="ECO:0000256" key="6">
    <source>
        <dbReference type="SAM" id="Phobius"/>
    </source>
</evidence>
<reference evidence="9 10" key="1">
    <citation type="submission" date="2019-03" db="EMBL/GenBank/DDBJ databases">
        <title>Genomic Encyclopedia of Type Strains, Phase IV (KMG-IV): sequencing the most valuable type-strain genomes for metagenomic binning, comparative biology and taxonomic classification.</title>
        <authorList>
            <person name="Goeker M."/>
        </authorList>
    </citation>
    <scope>NUCLEOTIDE SEQUENCE [LARGE SCALE GENOMIC DNA]</scope>
    <source>
        <strain evidence="9 10">DSM 23344</strain>
    </source>
</reference>
<dbReference type="AlphaFoldDB" id="A0A4R2KW05"/>
<feature type="transmembrane region" description="Helical" evidence="6">
    <location>
        <begin position="473"/>
        <end position="492"/>
    </location>
</feature>
<feature type="transmembrane region" description="Helical" evidence="6">
    <location>
        <begin position="798"/>
        <end position="821"/>
    </location>
</feature>
<evidence type="ECO:0000259" key="8">
    <source>
        <dbReference type="Pfam" id="PF12704"/>
    </source>
</evidence>
<dbReference type="OrthoDB" id="343744at2"/>
<comment type="caution">
    <text evidence="9">The sequence shown here is derived from an EMBL/GenBank/DDBJ whole genome shotgun (WGS) entry which is preliminary data.</text>
</comment>
<feature type="transmembrane region" description="Helical" evidence="6">
    <location>
        <begin position="394"/>
        <end position="413"/>
    </location>
</feature>
<dbReference type="RefSeq" id="WP_117317225.1">
    <property type="nucleotide sequence ID" value="NZ_QQSW01000008.1"/>
</dbReference>
<dbReference type="Pfam" id="PF12704">
    <property type="entry name" value="MacB_PCD"/>
    <property type="match status" value="2"/>
</dbReference>
<organism evidence="9 10">
    <name type="scientific">Chromatocurvus halotolerans</name>
    <dbReference type="NCBI Taxonomy" id="1132028"/>
    <lineage>
        <taxon>Bacteria</taxon>
        <taxon>Pseudomonadati</taxon>
        <taxon>Pseudomonadota</taxon>
        <taxon>Gammaproteobacteria</taxon>
        <taxon>Cellvibrionales</taxon>
        <taxon>Halieaceae</taxon>
        <taxon>Chromatocurvus</taxon>
    </lineage>
</organism>
<feature type="domain" description="MacB-like periplasmic core" evidence="8">
    <location>
        <begin position="21"/>
        <end position="218"/>
    </location>
</feature>
<dbReference type="PANTHER" id="PTHR30287">
    <property type="entry name" value="MEMBRANE COMPONENT OF PREDICTED ABC SUPERFAMILY METABOLITE UPTAKE TRANSPORTER"/>
    <property type="match status" value="1"/>
</dbReference>
<dbReference type="InterPro" id="IPR038766">
    <property type="entry name" value="Membrane_comp_ABC_pdt"/>
</dbReference>
<dbReference type="Pfam" id="PF02687">
    <property type="entry name" value="FtsX"/>
    <property type="match status" value="2"/>
</dbReference>
<keyword evidence="5 6" id="KW-0472">Membrane</keyword>
<keyword evidence="4 6" id="KW-1133">Transmembrane helix</keyword>
<evidence type="ECO:0000259" key="7">
    <source>
        <dbReference type="Pfam" id="PF02687"/>
    </source>
</evidence>
<feature type="transmembrane region" description="Helical" evidence="6">
    <location>
        <begin position="419"/>
        <end position="444"/>
    </location>
</feature>
<dbReference type="InterPro" id="IPR003838">
    <property type="entry name" value="ABC3_permease_C"/>
</dbReference>
<comment type="subcellular location">
    <subcellularLocation>
        <location evidence="1">Cell membrane</location>
        <topology evidence="1">Multi-pass membrane protein</topology>
    </subcellularLocation>
</comment>
<evidence type="ECO:0000313" key="10">
    <source>
        <dbReference type="Proteomes" id="UP000294980"/>
    </source>
</evidence>
<dbReference type="PANTHER" id="PTHR30287:SF2">
    <property type="entry name" value="BLL1001 PROTEIN"/>
    <property type="match status" value="1"/>
</dbReference>
<dbReference type="Proteomes" id="UP000294980">
    <property type="component" value="Unassembled WGS sequence"/>
</dbReference>
<evidence type="ECO:0000256" key="5">
    <source>
        <dbReference type="ARBA" id="ARBA00023136"/>
    </source>
</evidence>
<evidence type="ECO:0000256" key="2">
    <source>
        <dbReference type="ARBA" id="ARBA00022475"/>
    </source>
</evidence>
<gene>
    <name evidence="9" type="ORF">EV688_103177</name>
</gene>
<keyword evidence="3 6" id="KW-0812">Transmembrane</keyword>
<feature type="transmembrane region" description="Helical" evidence="6">
    <location>
        <begin position="349"/>
        <end position="373"/>
    </location>
</feature>
<keyword evidence="10" id="KW-1185">Reference proteome</keyword>
<dbReference type="GO" id="GO:0005886">
    <property type="term" value="C:plasma membrane"/>
    <property type="evidence" value="ECO:0007669"/>
    <property type="project" value="UniProtKB-SubCell"/>
</dbReference>
<feature type="transmembrane region" description="Helical" evidence="6">
    <location>
        <begin position="294"/>
        <end position="319"/>
    </location>
</feature>